<dbReference type="Pfam" id="PF00078">
    <property type="entry name" value="RVT_1"/>
    <property type="match status" value="1"/>
</dbReference>
<keyword evidence="6" id="KW-1185">Reference proteome</keyword>
<dbReference type="InterPro" id="IPR000477">
    <property type="entry name" value="RT_dom"/>
</dbReference>
<dbReference type="AlphaFoldDB" id="A0A9Q1IBD1"/>
<name>A0A9Q1IBD1_SYNKA</name>
<dbReference type="InterPro" id="IPR021109">
    <property type="entry name" value="Peptidase_aspartic_dom_sf"/>
</dbReference>
<dbReference type="PANTHER" id="PTHR24559:SF454">
    <property type="entry name" value="RIBONUCLEASE H"/>
    <property type="match status" value="1"/>
</dbReference>
<evidence type="ECO:0000256" key="1">
    <source>
        <dbReference type="ARBA" id="ARBA00010879"/>
    </source>
</evidence>
<evidence type="ECO:0000259" key="4">
    <source>
        <dbReference type="Pfam" id="PF00078"/>
    </source>
</evidence>
<feature type="compositionally biased region" description="Acidic residues" evidence="3">
    <location>
        <begin position="236"/>
        <end position="245"/>
    </location>
</feature>
<protein>
    <recommendedName>
        <fullName evidence="2">ribonuclease H</fullName>
        <ecNumber evidence="2">3.1.26.4</ecNumber>
    </recommendedName>
</protein>
<dbReference type="Gene3D" id="3.30.70.270">
    <property type="match status" value="1"/>
</dbReference>
<dbReference type="InterPro" id="IPR043128">
    <property type="entry name" value="Rev_trsase/Diguanyl_cyclase"/>
</dbReference>
<evidence type="ECO:0000256" key="2">
    <source>
        <dbReference type="ARBA" id="ARBA00012180"/>
    </source>
</evidence>
<dbReference type="InterPro" id="IPR043502">
    <property type="entry name" value="DNA/RNA_pol_sf"/>
</dbReference>
<dbReference type="Gene3D" id="3.10.10.10">
    <property type="entry name" value="HIV Type 1 Reverse Transcriptase, subunit A, domain 1"/>
    <property type="match status" value="1"/>
</dbReference>
<dbReference type="InterPro" id="IPR053134">
    <property type="entry name" value="RNA-dir_DNA_polymerase"/>
</dbReference>
<dbReference type="OrthoDB" id="4369127at2759"/>
<feature type="compositionally biased region" description="Basic and acidic residues" evidence="3">
    <location>
        <begin position="33"/>
        <end position="45"/>
    </location>
</feature>
<accession>A0A9Q1IBD1</accession>
<dbReference type="Proteomes" id="UP001152622">
    <property type="component" value="Chromosome 23"/>
</dbReference>
<dbReference type="Gene3D" id="2.40.70.10">
    <property type="entry name" value="Acid Proteases"/>
    <property type="match status" value="1"/>
</dbReference>
<reference evidence="5" key="1">
    <citation type="journal article" date="2023" name="Science">
        <title>Genome structures resolve the early diversification of teleost fishes.</title>
        <authorList>
            <person name="Parey E."/>
            <person name="Louis A."/>
            <person name="Montfort J."/>
            <person name="Bouchez O."/>
            <person name="Roques C."/>
            <person name="Iampietro C."/>
            <person name="Lluch J."/>
            <person name="Castinel A."/>
            <person name="Donnadieu C."/>
            <person name="Desvignes T."/>
            <person name="Floi Bucao C."/>
            <person name="Jouanno E."/>
            <person name="Wen M."/>
            <person name="Mejri S."/>
            <person name="Dirks R."/>
            <person name="Jansen H."/>
            <person name="Henkel C."/>
            <person name="Chen W.J."/>
            <person name="Zahm M."/>
            <person name="Cabau C."/>
            <person name="Klopp C."/>
            <person name="Thompson A.W."/>
            <person name="Robinson-Rechavi M."/>
            <person name="Braasch I."/>
            <person name="Lecointre G."/>
            <person name="Bobe J."/>
            <person name="Postlethwait J.H."/>
            <person name="Berthelot C."/>
            <person name="Roest Crollius H."/>
            <person name="Guiguen Y."/>
        </authorList>
    </citation>
    <scope>NUCLEOTIDE SEQUENCE</scope>
    <source>
        <strain evidence="5">WJC10195</strain>
    </source>
</reference>
<gene>
    <name evidence="5" type="ORF">SKAU_G00414900</name>
</gene>
<dbReference type="EC" id="3.1.26.4" evidence="2"/>
<sequence>MKKVVSLANPKTADKLMEAVERHQITMALLKVSKGERPPSAKEKLPPANARNSPQPERLQREVWRGAEPRQAASWQDSHRCHRCGELGYISWNCPVTDEPMPTEVSDFAGKKPCGLVFACLGRENPPLMVTAHINGRETPAMIDTGSMVTLAQPHLVAGLVRDHEVSLLQLSCIHGDLKEYPTAGIDLRTDRGHCHMQVGIVPTLPVPMLIGRDCPLYSDLWKGGLDPNKAVDQSMSEEADDEGEGGGPHPRPAPSAARMDGSQEDWMPTQEQLPIGGQFGTVQLRDPNLTQAQANEQVLDGTQEAPKEAVSWGPELSCRQRQDLQERVDRNEDVFSDIPGKTSVVMHEIHTEPGKIVRQKPYRIPEARRKTIEVEVEQKLKLGVTEKSNSAWSSLIVLVPKPNGSVRFCNDFRRLNEVSKFDAYPMPRVDKLIDRLGVARFITTLDLTRGYWQVPLAPEAREKPAFATPGGLYHYKVLPFSLFGAGATFQS</sequence>
<feature type="region of interest" description="Disordered" evidence="3">
    <location>
        <begin position="229"/>
        <end position="264"/>
    </location>
</feature>
<comment type="similarity">
    <text evidence="1">Belongs to the beta type-B retroviral polymerase family. HERV class-II K(HML-2) pol subfamily.</text>
</comment>
<dbReference type="SUPFAM" id="SSF50630">
    <property type="entry name" value="Acid proteases"/>
    <property type="match status" value="1"/>
</dbReference>
<dbReference type="GO" id="GO:0004523">
    <property type="term" value="F:RNA-DNA hybrid ribonuclease activity"/>
    <property type="evidence" value="ECO:0007669"/>
    <property type="project" value="UniProtKB-EC"/>
</dbReference>
<dbReference type="CDD" id="cd01647">
    <property type="entry name" value="RT_LTR"/>
    <property type="match status" value="1"/>
</dbReference>
<proteinExistence type="inferred from homology"/>
<comment type="caution">
    <text evidence="5">The sequence shown here is derived from an EMBL/GenBank/DDBJ whole genome shotgun (WGS) entry which is preliminary data.</text>
</comment>
<organism evidence="5 6">
    <name type="scientific">Synaphobranchus kaupii</name>
    <name type="common">Kaup's arrowtooth eel</name>
    <dbReference type="NCBI Taxonomy" id="118154"/>
    <lineage>
        <taxon>Eukaryota</taxon>
        <taxon>Metazoa</taxon>
        <taxon>Chordata</taxon>
        <taxon>Craniata</taxon>
        <taxon>Vertebrata</taxon>
        <taxon>Euteleostomi</taxon>
        <taxon>Actinopterygii</taxon>
        <taxon>Neopterygii</taxon>
        <taxon>Teleostei</taxon>
        <taxon>Anguilliformes</taxon>
        <taxon>Synaphobranchidae</taxon>
        <taxon>Synaphobranchus</taxon>
    </lineage>
</organism>
<dbReference type="EMBL" id="JAINUF010000023">
    <property type="protein sequence ID" value="KAJ8333482.1"/>
    <property type="molecule type" value="Genomic_DNA"/>
</dbReference>
<dbReference type="SUPFAM" id="SSF56672">
    <property type="entry name" value="DNA/RNA polymerases"/>
    <property type="match status" value="1"/>
</dbReference>
<evidence type="ECO:0000313" key="5">
    <source>
        <dbReference type="EMBL" id="KAJ8333482.1"/>
    </source>
</evidence>
<evidence type="ECO:0000256" key="3">
    <source>
        <dbReference type="SAM" id="MobiDB-lite"/>
    </source>
</evidence>
<feature type="domain" description="Reverse transcriptase" evidence="4">
    <location>
        <begin position="400"/>
        <end position="491"/>
    </location>
</feature>
<dbReference type="PANTHER" id="PTHR24559">
    <property type="entry name" value="TRANSPOSON TY3-I GAG-POL POLYPROTEIN"/>
    <property type="match status" value="1"/>
</dbReference>
<evidence type="ECO:0000313" key="6">
    <source>
        <dbReference type="Proteomes" id="UP001152622"/>
    </source>
</evidence>
<feature type="region of interest" description="Disordered" evidence="3">
    <location>
        <begin position="31"/>
        <end position="58"/>
    </location>
</feature>